<accession>A0A0L0G799</accession>
<dbReference type="Proteomes" id="UP000054560">
    <property type="component" value="Unassembled WGS sequence"/>
</dbReference>
<dbReference type="GeneID" id="25903536"/>
<dbReference type="STRING" id="667725.A0A0L0G799"/>
<evidence type="ECO:0000313" key="2">
    <source>
        <dbReference type="Proteomes" id="UP000054560"/>
    </source>
</evidence>
<name>A0A0L0G799_9EUKA</name>
<dbReference type="EMBL" id="KQ241742">
    <property type="protein sequence ID" value="KNC84761.1"/>
    <property type="molecule type" value="Genomic_DNA"/>
</dbReference>
<dbReference type="eggNOG" id="ENOG502QW0B">
    <property type="taxonomic scope" value="Eukaryota"/>
</dbReference>
<keyword evidence="2" id="KW-1185">Reference proteome</keyword>
<organism evidence="1 2">
    <name type="scientific">Sphaeroforma arctica JP610</name>
    <dbReference type="NCBI Taxonomy" id="667725"/>
    <lineage>
        <taxon>Eukaryota</taxon>
        <taxon>Ichthyosporea</taxon>
        <taxon>Ichthyophonida</taxon>
        <taxon>Sphaeroforma</taxon>
    </lineage>
</organism>
<proteinExistence type="predicted"/>
<dbReference type="RefSeq" id="XP_014158663.1">
    <property type="nucleotide sequence ID" value="XM_014303188.1"/>
</dbReference>
<gene>
    <name evidence="1" type="ORF">SARC_03032</name>
</gene>
<evidence type="ECO:0000313" key="1">
    <source>
        <dbReference type="EMBL" id="KNC84761.1"/>
    </source>
</evidence>
<reference evidence="1 2" key="1">
    <citation type="submission" date="2011-02" db="EMBL/GenBank/DDBJ databases">
        <title>The Genome Sequence of Sphaeroforma arctica JP610.</title>
        <authorList>
            <consortium name="The Broad Institute Genome Sequencing Platform"/>
            <person name="Russ C."/>
            <person name="Cuomo C."/>
            <person name="Young S.K."/>
            <person name="Zeng Q."/>
            <person name="Gargeya S."/>
            <person name="Alvarado L."/>
            <person name="Berlin A."/>
            <person name="Chapman S.B."/>
            <person name="Chen Z."/>
            <person name="Freedman E."/>
            <person name="Gellesch M."/>
            <person name="Goldberg J."/>
            <person name="Griggs A."/>
            <person name="Gujja S."/>
            <person name="Heilman E."/>
            <person name="Heiman D."/>
            <person name="Howarth C."/>
            <person name="Mehta T."/>
            <person name="Neiman D."/>
            <person name="Pearson M."/>
            <person name="Roberts A."/>
            <person name="Saif S."/>
            <person name="Shea T."/>
            <person name="Shenoy N."/>
            <person name="Sisk P."/>
            <person name="Stolte C."/>
            <person name="Sykes S."/>
            <person name="White J."/>
            <person name="Yandava C."/>
            <person name="Burger G."/>
            <person name="Gray M.W."/>
            <person name="Holland P.W.H."/>
            <person name="King N."/>
            <person name="Lang F.B.F."/>
            <person name="Roger A.J."/>
            <person name="Ruiz-Trillo I."/>
            <person name="Haas B."/>
            <person name="Nusbaum C."/>
            <person name="Birren B."/>
        </authorList>
    </citation>
    <scope>NUCLEOTIDE SEQUENCE [LARGE SCALE GENOMIC DNA]</scope>
    <source>
        <strain evidence="1 2">JP610</strain>
    </source>
</reference>
<protein>
    <submittedName>
        <fullName evidence="1">Uncharacterized protein</fullName>
    </submittedName>
</protein>
<sequence length="623" mass="70063">MRDFRDLVSQDMFKQAEASANAGAVVPYKPALPSLEWIRLQFVPSSPYSKASANFTGALGIKFMLQTRQHQKANEDEQFGTAGQLNLKEWSSDLSELIVFKCSDDKSAILIGDSGVPVQANARQKKGITDASAHLTSSDHNFVRQMVSAAVALTVEVPETRADARDVRNWYKGTCHTLLRDLVFEHSSAARHVADLIKNTLIFERENPTLGLYTDGGPDHNTTYISAILAMISCWSLMNLDMLVAMRTPAGLSIRNSVEHCMSTLTLGLNGCSFMRKQMTPAQENIIKSCITMVKWRAKNEIDPTVRELCKTTVTPCIEAIGERFQRCKWDEKPVLLHKAANDDELEAVYIQLTKLFPEAYDWKNLKKAQVMELESFKHFMKDHLRLTEFSIQIRKCYLGACSFHGRVRMDAEKFKSIPWVPTPSLNECGEHYKRLDATLAMDPTGEATDADLPSAKTCLAKAARKPTHCAKSSGLTIEGLKDIQGNMRAIVTCNDCLILRMVYSENVILPSEKELHLDTIRHEDYNYICGDAVVPESLPLAEKLCTRKNIKCSDEVNASYYTRCKKCIYDVYDSLIWYNCADPGEVRMPDDGAYAFVRPTCSACHREGFQRYRLAAAPTKRK</sequence>
<dbReference type="OrthoDB" id="10033767at2759"/>
<dbReference type="AlphaFoldDB" id="A0A0L0G799"/>